<dbReference type="GO" id="GO:0007020">
    <property type="term" value="P:microtubule nucleation"/>
    <property type="evidence" value="ECO:0007669"/>
    <property type="project" value="TreeGrafter"/>
</dbReference>
<dbReference type="AlphaFoldDB" id="A0AAD7AL50"/>
<dbReference type="Gene3D" id="6.10.250.1080">
    <property type="match status" value="1"/>
</dbReference>
<comment type="similarity">
    <text evidence="1">Belongs to the nudE family.</text>
</comment>
<keyword evidence="6" id="KW-1185">Reference proteome</keyword>
<feature type="compositionally biased region" description="Polar residues" evidence="4">
    <location>
        <begin position="378"/>
        <end position="403"/>
    </location>
</feature>
<feature type="region of interest" description="Disordered" evidence="4">
    <location>
        <begin position="378"/>
        <end position="670"/>
    </location>
</feature>
<feature type="compositionally biased region" description="Low complexity" evidence="4">
    <location>
        <begin position="281"/>
        <end position="292"/>
    </location>
</feature>
<reference evidence="5" key="1">
    <citation type="submission" date="2023-03" db="EMBL/GenBank/DDBJ databases">
        <title>Massive genome expansion in bonnet fungi (Mycena s.s.) driven by repeated elements and novel gene families across ecological guilds.</title>
        <authorList>
            <consortium name="Lawrence Berkeley National Laboratory"/>
            <person name="Harder C.B."/>
            <person name="Miyauchi S."/>
            <person name="Viragh M."/>
            <person name="Kuo A."/>
            <person name="Thoen E."/>
            <person name="Andreopoulos B."/>
            <person name="Lu D."/>
            <person name="Skrede I."/>
            <person name="Drula E."/>
            <person name="Henrissat B."/>
            <person name="Morin E."/>
            <person name="Kohler A."/>
            <person name="Barry K."/>
            <person name="LaButti K."/>
            <person name="Morin E."/>
            <person name="Salamov A."/>
            <person name="Lipzen A."/>
            <person name="Mereny Z."/>
            <person name="Hegedus B."/>
            <person name="Baldrian P."/>
            <person name="Stursova M."/>
            <person name="Weitz H."/>
            <person name="Taylor A."/>
            <person name="Grigoriev I.V."/>
            <person name="Nagy L.G."/>
            <person name="Martin F."/>
            <person name="Kauserud H."/>
        </authorList>
    </citation>
    <scope>NUCLEOTIDE SEQUENCE</scope>
    <source>
        <strain evidence="5">CBHHK002</strain>
    </source>
</reference>
<dbReference type="PANTHER" id="PTHR10921">
    <property type="entry name" value="NUCLEAR DISTRIBUTION PROTEIN NUDE HOMOLOG 1"/>
    <property type="match status" value="1"/>
</dbReference>
<feature type="compositionally biased region" description="Polar residues" evidence="4">
    <location>
        <begin position="478"/>
        <end position="494"/>
    </location>
</feature>
<keyword evidence="2 3" id="KW-0175">Coiled coil</keyword>
<dbReference type="GO" id="GO:0051642">
    <property type="term" value="P:centrosome localization"/>
    <property type="evidence" value="ECO:0007669"/>
    <property type="project" value="TreeGrafter"/>
</dbReference>
<feature type="compositionally biased region" description="Polar residues" evidence="4">
    <location>
        <begin position="293"/>
        <end position="306"/>
    </location>
</feature>
<feature type="region of interest" description="Disordered" evidence="4">
    <location>
        <begin position="277"/>
        <end position="340"/>
    </location>
</feature>
<dbReference type="Proteomes" id="UP001218218">
    <property type="component" value="Unassembled WGS sequence"/>
</dbReference>
<feature type="region of interest" description="Disordered" evidence="4">
    <location>
        <begin position="239"/>
        <end position="261"/>
    </location>
</feature>
<feature type="compositionally biased region" description="Low complexity" evidence="4">
    <location>
        <begin position="507"/>
        <end position="527"/>
    </location>
</feature>
<dbReference type="GO" id="GO:0000132">
    <property type="term" value="P:establishment of mitotic spindle orientation"/>
    <property type="evidence" value="ECO:0007669"/>
    <property type="project" value="TreeGrafter"/>
</dbReference>
<dbReference type="GO" id="GO:0007059">
    <property type="term" value="P:chromosome segregation"/>
    <property type="evidence" value="ECO:0007669"/>
    <property type="project" value="TreeGrafter"/>
</dbReference>
<dbReference type="InterPro" id="IPR033494">
    <property type="entry name" value="NUDE"/>
</dbReference>
<feature type="compositionally biased region" description="Polar residues" evidence="4">
    <location>
        <begin position="632"/>
        <end position="644"/>
    </location>
</feature>
<evidence type="ECO:0000256" key="4">
    <source>
        <dbReference type="SAM" id="MobiDB-lite"/>
    </source>
</evidence>
<gene>
    <name evidence="5" type="ORF">DFH08DRAFT_844693</name>
</gene>
<evidence type="ECO:0008006" key="7">
    <source>
        <dbReference type="Google" id="ProtNLM"/>
    </source>
</evidence>
<evidence type="ECO:0000256" key="1">
    <source>
        <dbReference type="ARBA" id="ARBA00007429"/>
    </source>
</evidence>
<feature type="coiled-coil region" evidence="3">
    <location>
        <begin position="43"/>
        <end position="204"/>
    </location>
</feature>
<feature type="compositionally biased region" description="Polar residues" evidence="4">
    <location>
        <begin position="545"/>
        <end position="567"/>
    </location>
</feature>
<accession>A0AAD7AL50</accession>
<name>A0AAD7AL50_9AGAR</name>
<dbReference type="PANTHER" id="PTHR10921:SF1">
    <property type="entry name" value="NUCLEAR DISTRIBUTION PROTEIN NUDE HOMOLOG"/>
    <property type="match status" value="1"/>
</dbReference>
<feature type="compositionally biased region" description="Low complexity" evidence="4">
    <location>
        <begin position="318"/>
        <end position="332"/>
    </location>
</feature>
<dbReference type="EMBL" id="JARIHO010000005">
    <property type="protein sequence ID" value="KAJ7361618.1"/>
    <property type="molecule type" value="Genomic_DNA"/>
</dbReference>
<dbReference type="GO" id="GO:0047496">
    <property type="term" value="P:vesicle transport along microtubule"/>
    <property type="evidence" value="ECO:0007669"/>
    <property type="project" value="TreeGrafter"/>
</dbReference>
<dbReference type="GO" id="GO:0008017">
    <property type="term" value="F:microtubule binding"/>
    <property type="evidence" value="ECO:0007669"/>
    <property type="project" value="InterPro"/>
</dbReference>
<dbReference type="GO" id="GO:0000776">
    <property type="term" value="C:kinetochore"/>
    <property type="evidence" value="ECO:0007669"/>
    <property type="project" value="TreeGrafter"/>
</dbReference>
<organism evidence="5 6">
    <name type="scientific">Mycena albidolilacea</name>
    <dbReference type="NCBI Taxonomy" id="1033008"/>
    <lineage>
        <taxon>Eukaryota</taxon>
        <taxon>Fungi</taxon>
        <taxon>Dikarya</taxon>
        <taxon>Basidiomycota</taxon>
        <taxon>Agaricomycotina</taxon>
        <taxon>Agaricomycetes</taxon>
        <taxon>Agaricomycetidae</taxon>
        <taxon>Agaricales</taxon>
        <taxon>Marasmiineae</taxon>
        <taxon>Mycenaceae</taxon>
        <taxon>Mycena</taxon>
    </lineage>
</organism>
<evidence type="ECO:0000256" key="2">
    <source>
        <dbReference type="ARBA" id="ARBA00023054"/>
    </source>
</evidence>
<comment type="caution">
    <text evidence="5">The sequence shown here is derived from an EMBL/GenBank/DDBJ whole genome shotgun (WGS) entry which is preliminary data.</text>
</comment>
<evidence type="ECO:0000256" key="3">
    <source>
        <dbReference type="SAM" id="Coils"/>
    </source>
</evidence>
<feature type="compositionally biased region" description="Basic and acidic residues" evidence="4">
    <location>
        <begin position="404"/>
        <end position="428"/>
    </location>
</feature>
<proteinExistence type="inferred from homology"/>
<dbReference type="GO" id="GO:0005871">
    <property type="term" value="C:kinesin complex"/>
    <property type="evidence" value="ECO:0007669"/>
    <property type="project" value="TreeGrafter"/>
</dbReference>
<evidence type="ECO:0000313" key="5">
    <source>
        <dbReference type="EMBL" id="KAJ7361618.1"/>
    </source>
</evidence>
<protein>
    <recommendedName>
        <fullName evidence="7">NUDE domain-containing protein</fullName>
    </recommendedName>
</protein>
<feature type="compositionally biased region" description="Low complexity" evidence="4">
    <location>
        <begin position="463"/>
        <end position="472"/>
    </location>
</feature>
<sequence length="670" mass="72255">MTAVLSPQDPLRRDRLMSLDDNQLSYSSSNDWREKYNEVAEMLTETRAELDEFQVASRELEAELEAELQRTEKAQQDLKVKVARAESERDDWKSRFMSLQTTHNTTTTTLQRELDKLRQEHQQTKVQLRELEMGNDDLERNERAVSSSLADIESKYSRALEEKILLEHELLDKANLEEECQRLKDELRDANEEVSVLKDQLAARAASDNTSVAPSSLFPQLTLQSEDDLLNTPAPADLQLEDLTPSSDSLPFVDTKSADTTPRAKTKFAVVDRSGAAPYKSSISTPPGSSGIARSSTIPSFYSPRSPNYRPPTARNPTALSTSSTSSTASTSKNKGVQMVSEMRARVRNLEQKIHTRVPRLRMGSITGRPNANALAASTMTNGSTVSTKPSVRSSWESLTSTRRNVENPKRTSNESEPDKEKSKKRDSAGWVLIMEDSPSPPKPKHGERRRASSPLGIIPFRPAASTSAASPTPAPTNKLSNPLNHSVMPSSGSGLRRPQSRLSGGSNTISIPSSASSSSSRPSTPTFLPIPSGGLHGAGLKRSTGPSAPNNPYSSKRSSLGASTSAMPPPPGPRERPTTMPPPPRPGSGTPSSLGSTVSSNYSDVGKTLPSLPSGAHANVTLRAPKPLPSLLSQSRIGRPSSTGLGGGRKSAGDAEAEGLRPRSGSTAR</sequence>
<feature type="compositionally biased region" description="Polar residues" evidence="4">
    <location>
        <begin position="595"/>
        <end position="604"/>
    </location>
</feature>
<evidence type="ECO:0000313" key="6">
    <source>
        <dbReference type="Proteomes" id="UP001218218"/>
    </source>
</evidence>